<keyword evidence="10" id="KW-1185">Reference proteome</keyword>
<comment type="catalytic activity">
    <reaction evidence="7">
        <text>L-aspartate + L-glutamine + ATP + H2O = L-asparagine + L-glutamate + AMP + diphosphate + H(+)</text>
        <dbReference type="Rhea" id="RHEA:12228"/>
        <dbReference type="ChEBI" id="CHEBI:15377"/>
        <dbReference type="ChEBI" id="CHEBI:15378"/>
        <dbReference type="ChEBI" id="CHEBI:29985"/>
        <dbReference type="ChEBI" id="CHEBI:29991"/>
        <dbReference type="ChEBI" id="CHEBI:30616"/>
        <dbReference type="ChEBI" id="CHEBI:33019"/>
        <dbReference type="ChEBI" id="CHEBI:58048"/>
        <dbReference type="ChEBI" id="CHEBI:58359"/>
        <dbReference type="ChEBI" id="CHEBI:456215"/>
        <dbReference type="EC" id="6.3.5.4"/>
    </reaction>
</comment>
<comment type="pathway">
    <text evidence="1">Amino-acid biosynthesis; L-asparagine biosynthesis; L-asparagine from L-aspartate (L-Gln route): step 1/1.</text>
</comment>
<dbReference type="InterPro" id="IPR017932">
    <property type="entry name" value="GATase_2_dom"/>
</dbReference>
<keyword evidence="5" id="KW-0067">ATP-binding</keyword>
<dbReference type="PIRSF" id="PIRSF001589">
    <property type="entry name" value="Asn_synthetase_glu-h"/>
    <property type="match status" value="1"/>
</dbReference>
<dbReference type="RefSeq" id="WP_284331527.1">
    <property type="nucleotide sequence ID" value="NZ_BSOA01000014.1"/>
</dbReference>
<evidence type="ECO:0000313" key="10">
    <source>
        <dbReference type="Proteomes" id="UP001156627"/>
    </source>
</evidence>
<dbReference type="CDD" id="cd01991">
    <property type="entry name" value="Asn_synthase_B_C"/>
    <property type="match status" value="1"/>
</dbReference>
<dbReference type="InterPro" id="IPR001962">
    <property type="entry name" value="Asn_synthase"/>
</dbReference>
<evidence type="ECO:0000256" key="7">
    <source>
        <dbReference type="ARBA" id="ARBA00048741"/>
    </source>
</evidence>
<accession>A0ABQ5X906</accession>
<dbReference type="CDD" id="cd00712">
    <property type="entry name" value="AsnB"/>
    <property type="match status" value="1"/>
</dbReference>
<evidence type="ECO:0000256" key="3">
    <source>
        <dbReference type="ARBA" id="ARBA00012737"/>
    </source>
</evidence>
<feature type="domain" description="Glutamine amidotransferase type-2" evidence="8">
    <location>
        <begin position="2"/>
        <end position="213"/>
    </location>
</feature>
<protein>
    <recommendedName>
        <fullName evidence="3">asparagine synthase (glutamine-hydrolyzing)</fullName>
        <ecNumber evidence="3">6.3.5.4</ecNumber>
    </recommendedName>
</protein>
<keyword evidence="6" id="KW-0315">Glutamine amidotransferase</keyword>
<dbReference type="Proteomes" id="UP001156627">
    <property type="component" value="Unassembled WGS sequence"/>
</dbReference>
<dbReference type="InterPro" id="IPR033738">
    <property type="entry name" value="AsnB_N"/>
</dbReference>
<dbReference type="SUPFAM" id="SSF52402">
    <property type="entry name" value="Adenine nucleotide alpha hydrolases-like"/>
    <property type="match status" value="1"/>
</dbReference>
<dbReference type="InterPro" id="IPR006426">
    <property type="entry name" value="Asn_synth_AEB"/>
</dbReference>
<organism evidence="9 10">
    <name type="scientific">Dyella flagellata</name>
    <dbReference type="NCBI Taxonomy" id="1867833"/>
    <lineage>
        <taxon>Bacteria</taxon>
        <taxon>Pseudomonadati</taxon>
        <taxon>Pseudomonadota</taxon>
        <taxon>Gammaproteobacteria</taxon>
        <taxon>Lysobacterales</taxon>
        <taxon>Rhodanobacteraceae</taxon>
        <taxon>Dyella</taxon>
    </lineage>
</organism>
<reference evidence="10" key="1">
    <citation type="journal article" date="2019" name="Int. J. Syst. Evol. Microbiol.">
        <title>The Global Catalogue of Microorganisms (GCM) 10K type strain sequencing project: providing services to taxonomists for standard genome sequencing and annotation.</title>
        <authorList>
            <consortium name="The Broad Institute Genomics Platform"/>
            <consortium name="The Broad Institute Genome Sequencing Center for Infectious Disease"/>
            <person name="Wu L."/>
            <person name="Ma J."/>
        </authorList>
    </citation>
    <scope>NUCLEOTIDE SEQUENCE [LARGE SCALE GENOMIC DNA]</scope>
    <source>
        <strain evidence="10">NBRC 111981</strain>
    </source>
</reference>
<evidence type="ECO:0000256" key="6">
    <source>
        <dbReference type="ARBA" id="ARBA00022962"/>
    </source>
</evidence>
<comment type="similarity">
    <text evidence="2">Belongs to the asparagine synthetase family.</text>
</comment>
<evidence type="ECO:0000256" key="4">
    <source>
        <dbReference type="ARBA" id="ARBA00022741"/>
    </source>
</evidence>
<dbReference type="InterPro" id="IPR051786">
    <property type="entry name" value="ASN_synthetase/amidase"/>
</dbReference>
<dbReference type="Gene3D" id="3.40.50.620">
    <property type="entry name" value="HUPs"/>
    <property type="match status" value="1"/>
</dbReference>
<evidence type="ECO:0000256" key="5">
    <source>
        <dbReference type="ARBA" id="ARBA00022840"/>
    </source>
</evidence>
<sequence length="627" mass="70398">MCGITGFISFDERALGQKFLDDAAQVIFHRGPDEGGSAIVADGKVGLAMRRLSIVDLAGGHQPMNCANGDVTIVFNGEIYNYPELKAKYLPDEEMSTRSDTEVLLKLYERMGTACFSLLRGMFGVAIWDARVGKLILARDVFGKKPLYYFKNDKVLVFGSEIKSVLQDDGVPRKLSQQGFDNFLTWLAVPDPETMFEGIRKLPAAHVMEVELDGTNRISRYWDLRFPGVPEIANASDAADLMLSRLSESISLRLRADVPVGVLLSGGVDSSAIVALASRQVSHHLRTYSIGFSEEGFNEFQYSDAVAKRYGTDHTKIIMPPELYWDTLQTVIWHLDEPVCDTATVPLFYLCREARKSVKVLLSGEGSDEMLGGYTSRYKEGVEVIRRGRAAEYLPGKIRSYLWNKAGGGVWPKSRKELWNLTQPGELRFLNDQIYGYYEGLREDLYSGGPMEGFHPDRLELASRVVRPSATPLQRLLYTDCNVNLPAYLLMKADKMSMAASIELRCPFLDREFADFCAGLPDELKLDQQVGGKAILKKALEPLLPHDVLYRPKMGFPVPIGAWLKGGLKEQAYETLFNSNSRISQFLNIGHVRSMWDHHQRGTLVFGTQLWQLVLVELWMTRFGVTV</sequence>
<dbReference type="Pfam" id="PF13537">
    <property type="entry name" value="GATase_7"/>
    <property type="match status" value="1"/>
</dbReference>
<name>A0ABQ5X906_9GAMM</name>
<evidence type="ECO:0000256" key="1">
    <source>
        <dbReference type="ARBA" id="ARBA00005187"/>
    </source>
</evidence>
<dbReference type="Pfam" id="PF00733">
    <property type="entry name" value="Asn_synthase"/>
    <property type="match status" value="1"/>
</dbReference>
<proteinExistence type="inferred from homology"/>
<dbReference type="InterPro" id="IPR029055">
    <property type="entry name" value="Ntn_hydrolases_N"/>
</dbReference>
<dbReference type="PROSITE" id="PS51278">
    <property type="entry name" value="GATASE_TYPE_2"/>
    <property type="match status" value="1"/>
</dbReference>
<dbReference type="EMBL" id="BSOA01000014">
    <property type="protein sequence ID" value="GLQ88083.1"/>
    <property type="molecule type" value="Genomic_DNA"/>
</dbReference>
<dbReference type="PANTHER" id="PTHR43284">
    <property type="entry name" value="ASPARAGINE SYNTHETASE (GLUTAMINE-HYDROLYZING)"/>
    <property type="match status" value="1"/>
</dbReference>
<evidence type="ECO:0000256" key="2">
    <source>
        <dbReference type="ARBA" id="ARBA00005752"/>
    </source>
</evidence>
<dbReference type="Gene3D" id="3.60.20.10">
    <property type="entry name" value="Glutamine Phosphoribosylpyrophosphate, subunit 1, domain 1"/>
    <property type="match status" value="1"/>
</dbReference>
<keyword evidence="4" id="KW-0547">Nucleotide-binding</keyword>
<evidence type="ECO:0000259" key="8">
    <source>
        <dbReference type="PROSITE" id="PS51278"/>
    </source>
</evidence>
<dbReference type="PANTHER" id="PTHR43284:SF1">
    <property type="entry name" value="ASPARAGINE SYNTHETASE"/>
    <property type="match status" value="1"/>
</dbReference>
<evidence type="ECO:0000313" key="9">
    <source>
        <dbReference type="EMBL" id="GLQ88083.1"/>
    </source>
</evidence>
<dbReference type="EC" id="6.3.5.4" evidence="3"/>
<comment type="caution">
    <text evidence="9">The sequence shown here is derived from an EMBL/GenBank/DDBJ whole genome shotgun (WGS) entry which is preliminary data.</text>
</comment>
<dbReference type="SUPFAM" id="SSF56235">
    <property type="entry name" value="N-terminal nucleophile aminohydrolases (Ntn hydrolases)"/>
    <property type="match status" value="1"/>
</dbReference>
<gene>
    <name evidence="9" type="primary">asnB_3</name>
    <name evidence="9" type="ORF">GCM10007898_16520</name>
</gene>
<dbReference type="NCBIfam" id="TIGR01536">
    <property type="entry name" value="asn_synth_AEB"/>
    <property type="match status" value="1"/>
</dbReference>
<dbReference type="InterPro" id="IPR014729">
    <property type="entry name" value="Rossmann-like_a/b/a_fold"/>
</dbReference>